<keyword evidence="2 7" id="KW-0645">Protease</keyword>
<dbReference type="FunFam" id="3.40.390.10:FF:000009">
    <property type="entry name" value="Oligopeptidase A"/>
    <property type="match status" value="1"/>
</dbReference>
<dbReference type="InterPro" id="IPR034005">
    <property type="entry name" value="M3A_DCP"/>
</dbReference>
<keyword evidence="3 7" id="KW-0479">Metal-binding</keyword>
<dbReference type="GO" id="GO:0006508">
    <property type="term" value="P:proteolysis"/>
    <property type="evidence" value="ECO:0007669"/>
    <property type="project" value="UniProtKB-KW"/>
</dbReference>
<accession>A0A5P9JUG8</accession>
<dbReference type="CDD" id="cd06456">
    <property type="entry name" value="M3A_DCP"/>
    <property type="match status" value="1"/>
</dbReference>
<evidence type="ECO:0000256" key="1">
    <source>
        <dbReference type="ARBA" id="ARBA00006040"/>
    </source>
</evidence>
<evidence type="ECO:0000256" key="7">
    <source>
        <dbReference type="RuleBase" id="RU003435"/>
    </source>
</evidence>
<evidence type="ECO:0000256" key="6">
    <source>
        <dbReference type="ARBA" id="ARBA00023049"/>
    </source>
</evidence>
<keyword evidence="5 7" id="KW-0862">Zinc</keyword>
<dbReference type="GO" id="GO:0005829">
    <property type="term" value="C:cytosol"/>
    <property type="evidence" value="ECO:0007669"/>
    <property type="project" value="TreeGrafter"/>
</dbReference>
<organism evidence="9 10">
    <name type="scientific">Microvirga thermotolerans</name>
    <dbReference type="NCBI Taxonomy" id="2651334"/>
    <lineage>
        <taxon>Bacteria</taxon>
        <taxon>Pseudomonadati</taxon>
        <taxon>Pseudomonadota</taxon>
        <taxon>Alphaproteobacteria</taxon>
        <taxon>Hyphomicrobiales</taxon>
        <taxon>Methylobacteriaceae</taxon>
        <taxon>Microvirga</taxon>
    </lineage>
</organism>
<comment type="cofactor">
    <cofactor evidence="7">
        <name>Zn(2+)</name>
        <dbReference type="ChEBI" id="CHEBI:29105"/>
    </cofactor>
    <text evidence="7">Binds 1 zinc ion.</text>
</comment>
<dbReference type="GO" id="GO:0046872">
    <property type="term" value="F:metal ion binding"/>
    <property type="evidence" value="ECO:0007669"/>
    <property type="project" value="UniProtKB-UniRule"/>
</dbReference>
<evidence type="ECO:0000256" key="4">
    <source>
        <dbReference type="ARBA" id="ARBA00022801"/>
    </source>
</evidence>
<dbReference type="KEGG" id="mico:GDR74_03030"/>
<dbReference type="Proteomes" id="UP000325614">
    <property type="component" value="Chromosome"/>
</dbReference>
<dbReference type="Gene3D" id="1.10.1370.10">
    <property type="entry name" value="Neurolysin, domain 3"/>
    <property type="match status" value="1"/>
</dbReference>
<sequence length="693" mass="77291">MTSSDVNRPSNPLLASWATPFGIPPFESIAPEHYRPAFDAAIAEQQAEIDAIAGNAETPTFANTIEAMERSGATLKRVGGVFFNLAGSHTNDAIQAVEREMAPRLAKHRNSIFMNEALFRRVDALHRNRDDLGLSPEQARVLDRYHTIFVRAGARLGPQDKQRLAEITERLAALGTQFSQNVLADEKAYRLVLETEEDLAGLPSFLREAAAQAAADCGLPGKYVITLSRSSIEPFLQFSSRRDLRERAFKAWASRGEGGGATDNTAIVAEMVRLRAERAKLLGYETFADFKLADTMAKTPAAVLALLNEVWGPARRRAMQERDDLQAHAQAKGDNIVIEPWDWRYYAEQVRIAKHDLDEAAIKPYFQLERIVEAAFETANRLFGLRFEELQDFPRYHPDIRAWKVTGGDGALVGIFIGDYFARASKRSGAWMSAFRSQEKLTGNIRPIIVNVMNFSKGGPGEPSLLSFDDARTLFHEFGHALHGLLSDVTYPLLAGTSVSTDFVELPSQLYEHWLSQPEILRRYATHAKTGEPIPETLLKRLTDARNFNQGFATVEYLASAFVDIDFHRLVDPGNVDVAAFERASLERIGMPGEIIMRHRTPHFTHVFSGDGYSSGYYSYLWSEVLDADAFNAFEETGNAFDRDTAEKLKWYIYSAGNLRDPADAYRAFRGRLPTAEALLAKRGLTAPGSEEA</sequence>
<dbReference type="EMBL" id="CP045423">
    <property type="protein sequence ID" value="QFU15276.1"/>
    <property type="molecule type" value="Genomic_DNA"/>
</dbReference>
<dbReference type="InterPro" id="IPR024079">
    <property type="entry name" value="MetalloPept_cat_dom_sf"/>
</dbReference>
<comment type="similarity">
    <text evidence="1 7">Belongs to the peptidase M3 family.</text>
</comment>
<protein>
    <submittedName>
        <fullName evidence="9">Peptidase M3</fullName>
    </submittedName>
</protein>
<keyword evidence="10" id="KW-1185">Reference proteome</keyword>
<proteinExistence type="inferred from homology"/>
<dbReference type="Gene3D" id="1.10.1370.40">
    <property type="match status" value="1"/>
</dbReference>
<evidence type="ECO:0000313" key="9">
    <source>
        <dbReference type="EMBL" id="QFU15276.1"/>
    </source>
</evidence>
<dbReference type="Gene3D" id="3.40.390.10">
    <property type="entry name" value="Collagenase (Catalytic Domain)"/>
    <property type="match status" value="1"/>
</dbReference>
<feature type="domain" description="Peptidase M3A/M3B catalytic" evidence="8">
    <location>
        <begin position="237"/>
        <end position="684"/>
    </location>
</feature>
<dbReference type="SUPFAM" id="SSF55486">
    <property type="entry name" value="Metalloproteases ('zincins'), catalytic domain"/>
    <property type="match status" value="1"/>
</dbReference>
<name>A0A5P9JUG8_9HYPH</name>
<keyword evidence="6 7" id="KW-0482">Metalloprotease</keyword>
<gene>
    <name evidence="9" type="ORF">GDR74_03030</name>
</gene>
<dbReference type="AlphaFoldDB" id="A0A5P9JUG8"/>
<dbReference type="PANTHER" id="PTHR43660">
    <property type="entry name" value="DIPEPTIDYL CARBOXYPEPTIDASE"/>
    <property type="match status" value="1"/>
</dbReference>
<dbReference type="GO" id="GO:0004180">
    <property type="term" value="F:carboxypeptidase activity"/>
    <property type="evidence" value="ECO:0007669"/>
    <property type="project" value="TreeGrafter"/>
</dbReference>
<keyword evidence="4 7" id="KW-0378">Hydrolase</keyword>
<dbReference type="PANTHER" id="PTHR43660:SF1">
    <property type="entry name" value="DIPEPTIDYL CARBOXYPEPTIDASE"/>
    <property type="match status" value="1"/>
</dbReference>
<dbReference type="RefSeq" id="WP_152584922.1">
    <property type="nucleotide sequence ID" value="NZ_CP045423.1"/>
</dbReference>
<dbReference type="Pfam" id="PF01432">
    <property type="entry name" value="Peptidase_M3"/>
    <property type="match status" value="1"/>
</dbReference>
<evidence type="ECO:0000259" key="8">
    <source>
        <dbReference type="Pfam" id="PF01432"/>
    </source>
</evidence>
<evidence type="ECO:0000256" key="5">
    <source>
        <dbReference type="ARBA" id="ARBA00022833"/>
    </source>
</evidence>
<evidence type="ECO:0000256" key="2">
    <source>
        <dbReference type="ARBA" id="ARBA00022670"/>
    </source>
</evidence>
<evidence type="ECO:0000313" key="10">
    <source>
        <dbReference type="Proteomes" id="UP000325614"/>
    </source>
</evidence>
<reference evidence="9 10" key="1">
    <citation type="submission" date="2019-10" db="EMBL/GenBank/DDBJ databases">
        <title>Isolation, Identification of Microvirga thermotolerans HR1, a novel thermophilic bacterium and Comparative Genomics of the genus Microvirga.</title>
        <authorList>
            <person name="Li J."/>
            <person name="Zhang W."/>
            <person name="Lin M."/>
            <person name="Wang J."/>
        </authorList>
    </citation>
    <scope>NUCLEOTIDE SEQUENCE [LARGE SCALE GENOMIC DNA]</scope>
    <source>
        <strain evidence="9 10">HR1</strain>
    </source>
</reference>
<dbReference type="InterPro" id="IPR001567">
    <property type="entry name" value="Pept_M3A_M3B_dom"/>
</dbReference>
<dbReference type="GO" id="GO:0004222">
    <property type="term" value="F:metalloendopeptidase activity"/>
    <property type="evidence" value="ECO:0007669"/>
    <property type="project" value="InterPro"/>
</dbReference>
<evidence type="ECO:0000256" key="3">
    <source>
        <dbReference type="ARBA" id="ARBA00022723"/>
    </source>
</evidence>
<dbReference type="InterPro" id="IPR024077">
    <property type="entry name" value="Neurolysin/TOP_dom2"/>
</dbReference>
<dbReference type="InterPro" id="IPR045090">
    <property type="entry name" value="Pept_M3A_M3B"/>
</dbReference>